<evidence type="ECO:0000256" key="1">
    <source>
        <dbReference type="ARBA" id="ARBA00006484"/>
    </source>
</evidence>
<comment type="similarity">
    <text evidence="1">Belongs to the short-chain dehydrogenases/reductases (SDR) family.</text>
</comment>
<reference evidence="3 4" key="1">
    <citation type="submission" date="2014-07" db="EMBL/GenBank/DDBJ databases">
        <title>Draft genome sequence of Thalassospira profundimaris S25-3-2.</title>
        <authorList>
            <person name="Lai Q."/>
            <person name="Shao Z."/>
        </authorList>
    </citation>
    <scope>NUCLEOTIDE SEQUENCE [LARGE SCALE GENOMIC DNA]</scope>
    <source>
        <strain evidence="3 4">S25-3-2</strain>
    </source>
</reference>
<dbReference type="InterPro" id="IPR057326">
    <property type="entry name" value="KR_dom"/>
</dbReference>
<dbReference type="SUPFAM" id="SSF51735">
    <property type="entry name" value="NAD(P)-binding Rossmann-fold domains"/>
    <property type="match status" value="1"/>
</dbReference>
<protein>
    <submittedName>
        <fullName evidence="3">3-hydroxyacyl-CoA dehydrogenase</fullName>
    </submittedName>
</protein>
<sequence>MMAGDLAIQTAIVTGGGSGVGAELARTLAAAGVTVFIAGRRMAQLEKVAAESALVFPVAVDVTDQASVEGLIQTVVKQAGAPDLVIANAGMAESAPFDRTTLDVWQKNMDVNLTGTFHTFQQALRVMDVAKPARLIAIASTAGLKGYGYVAPYCAAKHGVVGLVRALAAEFASSAITVNAICPGFTDTPMLAQSIANIAQKTGMSEDAARASLAKINPQNRFITPREIAATVLWLCSEHAGSITGQAISVSGGEI</sequence>
<dbReference type="PANTHER" id="PTHR42879:SF2">
    <property type="entry name" value="3-OXOACYL-[ACYL-CARRIER-PROTEIN] REDUCTASE FABG"/>
    <property type="match status" value="1"/>
</dbReference>
<evidence type="ECO:0000313" key="4">
    <source>
        <dbReference type="Proteomes" id="UP000252517"/>
    </source>
</evidence>
<dbReference type="InterPro" id="IPR036291">
    <property type="entry name" value="NAD(P)-bd_dom_sf"/>
</dbReference>
<dbReference type="InterPro" id="IPR002347">
    <property type="entry name" value="SDR_fam"/>
</dbReference>
<proteinExistence type="inferred from homology"/>
<dbReference type="InterPro" id="IPR050259">
    <property type="entry name" value="SDR"/>
</dbReference>
<dbReference type="PRINTS" id="PR00080">
    <property type="entry name" value="SDRFAMILY"/>
</dbReference>
<dbReference type="GO" id="GO:0032787">
    <property type="term" value="P:monocarboxylic acid metabolic process"/>
    <property type="evidence" value="ECO:0007669"/>
    <property type="project" value="UniProtKB-ARBA"/>
</dbReference>
<comment type="caution">
    <text evidence="3">The sequence shown here is derived from an EMBL/GenBank/DDBJ whole genome shotgun (WGS) entry which is preliminary data.</text>
</comment>
<dbReference type="Proteomes" id="UP000252517">
    <property type="component" value="Unassembled WGS sequence"/>
</dbReference>
<dbReference type="OrthoDB" id="7375193at2"/>
<dbReference type="PRINTS" id="PR00081">
    <property type="entry name" value="GDHRDH"/>
</dbReference>
<dbReference type="CDD" id="cd05233">
    <property type="entry name" value="SDR_c"/>
    <property type="match status" value="1"/>
</dbReference>
<dbReference type="PANTHER" id="PTHR42879">
    <property type="entry name" value="3-OXOACYL-(ACYL-CARRIER-PROTEIN) REDUCTASE"/>
    <property type="match status" value="1"/>
</dbReference>
<evidence type="ECO:0000259" key="2">
    <source>
        <dbReference type="SMART" id="SM00822"/>
    </source>
</evidence>
<dbReference type="EMBL" id="JPWH01000016">
    <property type="protein sequence ID" value="RCK45632.1"/>
    <property type="molecule type" value="Genomic_DNA"/>
</dbReference>
<name>A0A367WYZ6_9PROT</name>
<dbReference type="SMART" id="SM00822">
    <property type="entry name" value="PKS_KR"/>
    <property type="match status" value="1"/>
</dbReference>
<dbReference type="Gene3D" id="3.40.50.720">
    <property type="entry name" value="NAD(P)-binding Rossmann-like Domain"/>
    <property type="match status" value="1"/>
</dbReference>
<feature type="domain" description="Ketoreductase" evidence="2">
    <location>
        <begin position="9"/>
        <end position="184"/>
    </location>
</feature>
<dbReference type="FunFam" id="3.40.50.720:FF:000084">
    <property type="entry name" value="Short-chain dehydrogenase reductase"/>
    <property type="match status" value="1"/>
</dbReference>
<dbReference type="PROSITE" id="PS00061">
    <property type="entry name" value="ADH_SHORT"/>
    <property type="match status" value="1"/>
</dbReference>
<organism evidence="3 4">
    <name type="scientific">Thalassospira profundimaris</name>
    <dbReference type="NCBI Taxonomy" id="502049"/>
    <lineage>
        <taxon>Bacteria</taxon>
        <taxon>Pseudomonadati</taxon>
        <taxon>Pseudomonadota</taxon>
        <taxon>Alphaproteobacteria</taxon>
        <taxon>Rhodospirillales</taxon>
        <taxon>Thalassospiraceae</taxon>
        <taxon>Thalassospira</taxon>
    </lineage>
</organism>
<dbReference type="AlphaFoldDB" id="A0A367WYZ6"/>
<gene>
    <name evidence="3" type="ORF">TH25_17930</name>
</gene>
<evidence type="ECO:0000313" key="3">
    <source>
        <dbReference type="EMBL" id="RCK45632.1"/>
    </source>
</evidence>
<dbReference type="InterPro" id="IPR020904">
    <property type="entry name" value="Sc_DH/Rdtase_CS"/>
</dbReference>
<dbReference type="Pfam" id="PF13561">
    <property type="entry name" value="adh_short_C2"/>
    <property type="match status" value="1"/>
</dbReference>
<accession>A0A367WYZ6</accession>